<feature type="compositionally biased region" description="Low complexity" evidence="1">
    <location>
        <begin position="50"/>
        <end position="59"/>
    </location>
</feature>
<feature type="region of interest" description="Disordered" evidence="1">
    <location>
        <begin position="47"/>
        <end position="76"/>
    </location>
</feature>
<protein>
    <submittedName>
        <fullName evidence="2">Uncharacterized protein</fullName>
    </submittedName>
</protein>
<accession>A9NTI0</accession>
<reference evidence="2" key="1">
    <citation type="journal article" date="2008" name="BMC Genomics">
        <title>A conifer genomics resource of 200,000 spruce (Picea spp.) ESTs and 6,464 high-quality, sequence-finished full-length cDNAs for Sitka spruce (Picea sitchensis).</title>
        <authorList>
            <person name="Ralph S.G."/>
            <person name="Chun H.J."/>
            <person name="Kolosova N."/>
            <person name="Cooper D."/>
            <person name="Oddy C."/>
            <person name="Ritland C.E."/>
            <person name="Kirkpatrick R."/>
            <person name="Moore R."/>
            <person name="Barber S."/>
            <person name="Holt R.A."/>
            <person name="Jones S.J."/>
            <person name="Marra M.A."/>
            <person name="Douglas C.J."/>
            <person name="Ritland K."/>
            <person name="Bohlmann J."/>
        </authorList>
    </citation>
    <scope>NUCLEOTIDE SEQUENCE</scope>
    <source>
        <tissue evidence="2">Green portion of the leader tissue</tissue>
    </source>
</reference>
<dbReference type="EMBL" id="EF084629">
    <property type="protein sequence ID" value="ABK23941.1"/>
    <property type="molecule type" value="mRNA"/>
</dbReference>
<organism evidence="2">
    <name type="scientific">Picea sitchensis</name>
    <name type="common">Sitka spruce</name>
    <name type="synonym">Pinus sitchensis</name>
    <dbReference type="NCBI Taxonomy" id="3332"/>
    <lineage>
        <taxon>Eukaryota</taxon>
        <taxon>Viridiplantae</taxon>
        <taxon>Streptophyta</taxon>
        <taxon>Embryophyta</taxon>
        <taxon>Tracheophyta</taxon>
        <taxon>Spermatophyta</taxon>
        <taxon>Pinopsida</taxon>
        <taxon>Pinidae</taxon>
        <taxon>Conifers I</taxon>
        <taxon>Pinales</taxon>
        <taxon>Pinaceae</taxon>
        <taxon>Picea</taxon>
    </lineage>
</organism>
<sequence>MMHEPNMMFNSLKCRIEDSLQQMDDDYDLDFAVSNLNTIASTFNSLPYLSSSSSTSSFFTDDEEESHDHDQDHDTW</sequence>
<dbReference type="AlphaFoldDB" id="A9NTI0"/>
<evidence type="ECO:0000256" key="1">
    <source>
        <dbReference type="SAM" id="MobiDB-lite"/>
    </source>
</evidence>
<feature type="compositionally biased region" description="Basic and acidic residues" evidence="1">
    <location>
        <begin position="66"/>
        <end position="76"/>
    </location>
</feature>
<proteinExistence type="evidence at transcript level"/>
<name>A9NTI0_PICSI</name>
<evidence type="ECO:0000313" key="2">
    <source>
        <dbReference type="EMBL" id="ABK23941.1"/>
    </source>
</evidence>